<dbReference type="CDD" id="cd19531">
    <property type="entry name" value="LCL_NRPS-like"/>
    <property type="match status" value="1"/>
</dbReference>
<dbReference type="SUPFAM" id="SSF56801">
    <property type="entry name" value="Acetyl-CoA synthetase-like"/>
    <property type="match status" value="2"/>
</dbReference>
<dbReference type="FunFam" id="3.30.300.30:FF:000010">
    <property type="entry name" value="Enterobactin synthetase component F"/>
    <property type="match status" value="1"/>
</dbReference>
<dbReference type="Gene3D" id="3.40.50.12780">
    <property type="entry name" value="N-terminal domain of ligase-like"/>
    <property type="match status" value="1"/>
</dbReference>
<evidence type="ECO:0000256" key="3">
    <source>
        <dbReference type="ARBA" id="ARBA00022450"/>
    </source>
</evidence>
<dbReference type="Pfam" id="PF13193">
    <property type="entry name" value="AMP-binding_C"/>
    <property type="match status" value="1"/>
</dbReference>
<organism evidence="8">
    <name type="scientific">Leptolyngbya sp. NK1-12</name>
    <dbReference type="NCBI Taxonomy" id="2547451"/>
    <lineage>
        <taxon>Bacteria</taxon>
        <taxon>Bacillati</taxon>
        <taxon>Cyanobacteriota</taxon>
        <taxon>Cyanophyceae</taxon>
        <taxon>Leptolyngbyales</taxon>
        <taxon>Leptolyngbyaceae</taxon>
        <taxon>Leptolyngbya group</taxon>
        <taxon>Leptolyngbya</taxon>
    </lineage>
</organism>
<proteinExistence type="inferred from homology"/>
<dbReference type="PROSITE" id="PS50075">
    <property type="entry name" value="CARRIER"/>
    <property type="match status" value="2"/>
</dbReference>
<dbReference type="InterPro" id="IPR045851">
    <property type="entry name" value="AMP-bd_C_sf"/>
</dbReference>
<dbReference type="GO" id="GO:0017000">
    <property type="term" value="P:antibiotic biosynthetic process"/>
    <property type="evidence" value="ECO:0007669"/>
    <property type="project" value="UniProtKB-KW"/>
</dbReference>
<feature type="domain" description="Carrier" evidence="7">
    <location>
        <begin position="1029"/>
        <end position="1104"/>
    </location>
</feature>
<dbReference type="InterPro" id="IPR010060">
    <property type="entry name" value="NRPS_synth"/>
</dbReference>
<dbReference type="FunFam" id="3.30.559.10:FF:000012">
    <property type="entry name" value="Non-ribosomal peptide synthetase"/>
    <property type="match status" value="1"/>
</dbReference>
<dbReference type="InterPro" id="IPR042099">
    <property type="entry name" value="ANL_N_sf"/>
</dbReference>
<comment type="cofactor">
    <cofactor evidence="1">
        <name>pantetheine 4'-phosphate</name>
        <dbReference type="ChEBI" id="CHEBI:47942"/>
    </cofactor>
</comment>
<dbReference type="InterPro" id="IPR009081">
    <property type="entry name" value="PP-bd_ACP"/>
</dbReference>
<dbReference type="RefSeq" id="WP_316432631.1">
    <property type="nucleotide sequence ID" value="NZ_CP053586.1"/>
</dbReference>
<dbReference type="InterPro" id="IPR000873">
    <property type="entry name" value="AMP-dep_synth/lig_dom"/>
</dbReference>
<dbReference type="InterPro" id="IPR020845">
    <property type="entry name" value="AMP-binding_CS"/>
</dbReference>
<sequence>MTSLNPANAMNPAANHLVDLYELSPMQQGMLFHSLYAPESGLYIEQRCCQIQGINLAAFKQAWQQVCDRHAILRTAFVWEELDKPLQVVYQSAELPWLEQDWRGLSAVEQQNQLATWLESDRQQGFVLNQAPLMRCALLQIADDTYNFVWTHHHLLLDGWCNAILLQEVFACYEAACQGRSIVLPQPRPYRDYILWLQQQDMAQVEQFWRRLLQGFTTPTFLLDAISQSTLVHTSAIYTEQQLIFTPATTSDLQTFVQQHHLTLNTVIQGAWAILLSCYSQATDVLFGMTVSGRPPDLDGIERMIGLFINTVPVRVQLDPETPLVQWLQQLQSQQAEQIAYSYSPLVDIQAWSDVPQGTPLFDSLLIFENYPTSITAALQTYQQQHTSLLQINPLPVVSSAPQTNYPLTLTVLPGTALTLQVSYDSQCVSEQSMQRLLGHLHTLLAAFICSPEQPLSRISMLTQAEQQQLWQWNQTYGQYDLLKPDQITAVHQLIATQAERIPDAIALVHQEQQLTYGELNTRANQLAYWLHQRIEAESSAPIGVCLDRSPEQIISLLAILKAGAAYLPLDPTYPPERLAWMLEDAQVQLVLTRSEMVQRIPELQQRQVFLWDRLGPRFQADSFDDPAVPVRLDQLAYVIYTSGSTGRPKGVMIPHRALLNYTLAACQKFELTPRDRVLQFASISFDTAAEEIFPTLLAGATLVLRTEEMLQPENLLQSCCNQQLTILDLPTAYWHLCIPTFTQALTLSSLPSSLRLMIIGGEAAALDRILAWQQIGIRLLNTYGPTETTIVATWWEVPLQSEPNLVAVGWPIPNGQVYVLDTFLNPVPIGVAGELYIGGAGVAQGYLNQPQLTVEKFLLNPFTDSSTFDALQSPYLYRTGDRVRYLPDGNLEFLGRLDHQIKLRGIRVEPGEIEAWLEHHPAVQTAIVTLQSINQFPDQFPDQSPDQSFSEPQLVAYYLPTAVSSTNTLPTPSDLRQFLSHYLPLQIIPAAFVPLETLPLTPSGKVDRMRLAASPLPTEAIQPDRPSRPTTPTEELLLGIWETVLERSPIGLYDSFFELGGHSLRATQVMSRIRQILQVEIPLRYLFEQPTITALAQTIEQFRAAKTPADTARIVPLVHGTSLPLSYAQQRQWFLAQLEPDSPLYNISSAVRIMGELNPVILQQSFEQILSRHQGLRAGFWTVGGQPVQQIVPLSLEMPCLDLSELPEQVQTRQVQQLTDRAAKQPFALDQPPLLRLKLLRLNASNHILLLTLHHIVADGWSLGILVQELAVLYPALQRGEAAPLPPLPIQYADFAAWQRRQDFAESLAYWKTQLQDAPVLELPTDYPRPAVRSLRGATHRFQLSPSLTQALHQFSRQMGCTLFMTLLTGFKILLHRYTDSDDIVVGTVIANRNRAELEGLIGFFVNTLALRSNLAGNPSLETVLHQIRATALAAYAHQDLPFEQLVDALQLQRLLSHTPLFQVMFVLQNAPLPEIEIDGLTWTPMPSDSGTAKFDLTLSMQETAGVLDGTLEYSLDLFAAETIERMAGHFQKLLEDIVVNPEQRLSDLTILTSAEQKQIFSLYNISQVKNSQSIQSSSIHQLFEQQVELTPDAIALVHQTEQLSYTALNQAANQLAHYLQAHGISPGEPIGIYLERSTDLIISILAVLKVGCAYLPLDLSYPTERLAFILTDAQVNWVLTRSDLPKPPLEFPMRPIYLDADRSLIANSSTRNPVKLVTSEHLAYIMYTSGSTGTPKGVCVPHRGVVRLVRQQNYVELTNETLLQAAPIAFDASTFEIWGALLNGGRLVLLPTQQPDLEQLAQTIAQYQISTLWLTAGLFHLMVEEQMASLQPLRQLLAGGDSLSCQHVQQLTQTYPHIRFINGYGPTENTTFTCCHTVRAEADDLAKSPSDREMPAPNSVPPLIRWECVQEGIPVTLMMPAPNSVPPLLRGARGDLNPVPIGTPISGTEVYILDRYLQPVPVGIPGELYTAGLGLARGYLNRPALTAETFIPNPFTPASRLYKTGDRVRYRLDGIIEYLGRFDQQVKIRGFRVEPGEIAALLQQHPAIQTAVVVPVAEAGSKRLIAYVVPIELNAAIDSASLRDFLKAKLPDYMLPAAFVWLDTLPLTANGKVDRRALPLPTAPTPRTTAPRTATETTLCQIWTSVLGRPVGIDDNFFEQGGDSILAIQIVSRAHQAGFTITPKQVFQYQTIAELAAVIDQSASRAPVLAEQALVTGIVPLTPIQHWFFAQALPQPHHYNQAVLLQVKAPLNRVWLEQTLAALLQHHDALRAQFTVTETGWQQQITSPSDQLPLIEIDWTELSATPFVGLSEHSNEQQIKPSIAEKITQSIEQAAQPLQASLDLGSQLVQVAWFRLGQPDGDRLLFIVHHLVIDGVSWRILLEDFQTIYQQLAQGRAPQLPAKTTSVQQWAERLQSYANSDAIQPQFAYWNAFSTNPVHLPVDFPAGENTVATSEQIRIMFSIEQTQMLLTAIPKAYSARIQEVLLRALAQTLSEWSGQSSFLVDVESHGRDHPWEDIDLSRTVGWFTTISPILLTVTGNQIEANLQSIKTQIRTALDYSFAYGTLRYLSTKYELPNYPQAEVSFNYLGQFDIAQFDIAQLDTEKSNASIPAATAPLLERIQQPLGSTQSLLQPKHYRLEINGAISAGQLYLDWSYSRDQYHHSTMLHLTQRFRAYLLDLIQSSQSESDQTSQAGDNPSDVALVELDPSQLAAVLAQVAFEPINIADEPGGNS</sequence>
<evidence type="ECO:0000313" key="8">
    <source>
        <dbReference type="EMBL" id="WNZ21409.1"/>
    </source>
</evidence>
<dbReference type="NCBIfam" id="TIGR01733">
    <property type="entry name" value="AA-adenyl-dom"/>
    <property type="match status" value="1"/>
</dbReference>
<dbReference type="Gene3D" id="3.30.559.10">
    <property type="entry name" value="Chloramphenicol acetyltransferase-like domain"/>
    <property type="match status" value="3"/>
</dbReference>
<dbReference type="GO" id="GO:0003824">
    <property type="term" value="F:catalytic activity"/>
    <property type="evidence" value="ECO:0007669"/>
    <property type="project" value="InterPro"/>
</dbReference>
<dbReference type="InterPro" id="IPR023213">
    <property type="entry name" value="CAT-like_dom_sf"/>
</dbReference>
<dbReference type="Gene3D" id="2.30.38.10">
    <property type="entry name" value="Luciferase, Domain 3"/>
    <property type="match status" value="1"/>
</dbReference>
<gene>
    <name evidence="8" type="ORF">HJG54_00025</name>
</gene>
<dbReference type="CDD" id="cd19543">
    <property type="entry name" value="DCL_NRPS"/>
    <property type="match status" value="1"/>
</dbReference>
<dbReference type="FunFam" id="1.10.1200.10:FF:000005">
    <property type="entry name" value="Nonribosomal peptide synthetase 1"/>
    <property type="match status" value="2"/>
</dbReference>
<dbReference type="GO" id="GO:0008610">
    <property type="term" value="P:lipid biosynthetic process"/>
    <property type="evidence" value="ECO:0007669"/>
    <property type="project" value="UniProtKB-ARBA"/>
</dbReference>
<comment type="similarity">
    <text evidence="2">Belongs to the ATP-dependent AMP-binding enzyme family.</text>
</comment>
<dbReference type="EMBL" id="CP053586">
    <property type="protein sequence ID" value="WNZ21409.1"/>
    <property type="molecule type" value="Genomic_DNA"/>
</dbReference>
<evidence type="ECO:0000256" key="1">
    <source>
        <dbReference type="ARBA" id="ARBA00001957"/>
    </source>
</evidence>
<dbReference type="InterPro" id="IPR025110">
    <property type="entry name" value="AMP-bd_C"/>
</dbReference>
<evidence type="ECO:0000259" key="7">
    <source>
        <dbReference type="PROSITE" id="PS50075"/>
    </source>
</evidence>
<protein>
    <submittedName>
        <fullName evidence="8">Amino acid adenylation domain-containing protein</fullName>
    </submittedName>
</protein>
<evidence type="ECO:0000256" key="6">
    <source>
        <dbReference type="ARBA" id="ARBA00023194"/>
    </source>
</evidence>
<feature type="domain" description="Carrier" evidence="7">
    <location>
        <begin position="2132"/>
        <end position="2205"/>
    </location>
</feature>
<dbReference type="FunFam" id="3.40.50.12780:FF:000012">
    <property type="entry name" value="Non-ribosomal peptide synthetase"/>
    <property type="match status" value="1"/>
</dbReference>
<keyword evidence="5" id="KW-0677">Repeat</keyword>
<dbReference type="GO" id="GO:0031177">
    <property type="term" value="F:phosphopantetheine binding"/>
    <property type="evidence" value="ECO:0007669"/>
    <property type="project" value="InterPro"/>
</dbReference>
<dbReference type="Gene3D" id="3.30.300.30">
    <property type="match status" value="2"/>
</dbReference>
<dbReference type="CDD" id="cd05930">
    <property type="entry name" value="A_NRPS"/>
    <property type="match status" value="1"/>
</dbReference>
<dbReference type="CDD" id="cd12117">
    <property type="entry name" value="A_NRPS_Srf_like"/>
    <property type="match status" value="1"/>
</dbReference>
<dbReference type="SUPFAM" id="SSF47336">
    <property type="entry name" value="ACP-like"/>
    <property type="match status" value="2"/>
</dbReference>
<dbReference type="Gene3D" id="3.40.50.980">
    <property type="match status" value="4"/>
</dbReference>
<dbReference type="FunFam" id="3.40.50.980:FF:000001">
    <property type="entry name" value="Non-ribosomal peptide synthetase"/>
    <property type="match status" value="2"/>
</dbReference>
<keyword evidence="3" id="KW-0596">Phosphopantetheine</keyword>
<dbReference type="NCBIfam" id="NF003417">
    <property type="entry name" value="PRK04813.1"/>
    <property type="match status" value="3"/>
</dbReference>
<evidence type="ECO:0000256" key="2">
    <source>
        <dbReference type="ARBA" id="ARBA00006432"/>
    </source>
</evidence>
<dbReference type="PANTHER" id="PTHR45527:SF1">
    <property type="entry name" value="FATTY ACID SYNTHASE"/>
    <property type="match status" value="1"/>
</dbReference>
<dbReference type="PANTHER" id="PTHR45527">
    <property type="entry name" value="NONRIBOSOMAL PEPTIDE SYNTHETASE"/>
    <property type="match status" value="1"/>
</dbReference>
<evidence type="ECO:0000256" key="5">
    <source>
        <dbReference type="ARBA" id="ARBA00022737"/>
    </source>
</evidence>
<dbReference type="PROSITE" id="PS00455">
    <property type="entry name" value="AMP_BINDING"/>
    <property type="match status" value="2"/>
</dbReference>
<dbReference type="Pfam" id="PF00501">
    <property type="entry name" value="AMP-binding"/>
    <property type="match status" value="3"/>
</dbReference>
<dbReference type="Gene3D" id="3.30.559.30">
    <property type="entry name" value="Nonribosomal peptide synthetase, condensation domain"/>
    <property type="match status" value="3"/>
</dbReference>
<dbReference type="SMART" id="SM00823">
    <property type="entry name" value="PKS_PP"/>
    <property type="match status" value="2"/>
</dbReference>
<dbReference type="InterPro" id="IPR010071">
    <property type="entry name" value="AA_adenyl_dom"/>
</dbReference>
<name>A0AA96W9V8_9CYAN</name>
<dbReference type="InterPro" id="IPR020806">
    <property type="entry name" value="PKS_PP-bd"/>
</dbReference>
<dbReference type="GO" id="GO:0005829">
    <property type="term" value="C:cytosol"/>
    <property type="evidence" value="ECO:0007669"/>
    <property type="project" value="TreeGrafter"/>
</dbReference>
<keyword evidence="4" id="KW-0597">Phosphoprotein</keyword>
<dbReference type="Pfam" id="PF00550">
    <property type="entry name" value="PP-binding"/>
    <property type="match status" value="2"/>
</dbReference>
<dbReference type="NCBIfam" id="TIGR01720">
    <property type="entry name" value="NRPS-para261"/>
    <property type="match status" value="1"/>
</dbReference>
<dbReference type="CDD" id="cd19534">
    <property type="entry name" value="E_NRPS"/>
    <property type="match status" value="1"/>
</dbReference>
<keyword evidence="6" id="KW-0045">Antibiotic biosynthesis</keyword>
<accession>A0AA96W9V8</accession>
<dbReference type="Pfam" id="PF00668">
    <property type="entry name" value="Condensation"/>
    <property type="match status" value="3"/>
</dbReference>
<dbReference type="GO" id="GO:0043041">
    <property type="term" value="P:amino acid activation for nonribosomal peptide biosynthetic process"/>
    <property type="evidence" value="ECO:0007669"/>
    <property type="project" value="TreeGrafter"/>
</dbReference>
<dbReference type="FunFam" id="2.30.38.10:FF:000001">
    <property type="entry name" value="Non-ribosomal peptide synthetase PvdI"/>
    <property type="match status" value="1"/>
</dbReference>
<dbReference type="Gene3D" id="1.10.1200.10">
    <property type="entry name" value="ACP-like"/>
    <property type="match status" value="2"/>
</dbReference>
<evidence type="ECO:0000256" key="4">
    <source>
        <dbReference type="ARBA" id="ARBA00022553"/>
    </source>
</evidence>
<dbReference type="SUPFAM" id="SSF52777">
    <property type="entry name" value="CoA-dependent acyltransferases"/>
    <property type="match status" value="6"/>
</dbReference>
<dbReference type="InterPro" id="IPR036736">
    <property type="entry name" value="ACP-like_sf"/>
</dbReference>
<dbReference type="FunFam" id="3.30.300.30:FF:000015">
    <property type="entry name" value="Nonribosomal peptide synthase SidD"/>
    <property type="match status" value="1"/>
</dbReference>
<reference evidence="8" key="1">
    <citation type="submission" date="2020-05" db="EMBL/GenBank/DDBJ databases">
        <authorList>
            <person name="Zhu T."/>
            <person name="Keshari N."/>
            <person name="Lu X."/>
        </authorList>
    </citation>
    <scope>NUCLEOTIDE SEQUENCE</scope>
    <source>
        <strain evidence="8">NK1-12</strain>
    </source>
</reference>
<dbReference type="InterPro" id="IPR001242">
    <property type="entry name" value="Condensation_dom"/>
</dbReference>
<dbReference type="GO" id="GO:0044550">
    <property type="term" value="P:secondary metabolite biosynthetic process"/>
    <property type="evidence" value="ECO:0007669"/>
    <property type="project" value="UniProtKB-ARBA"/>
</dbReference>